<feature type="domain" description="Calcineurin-like phosphoesterase" evidence="4">
    <location>
        <begin position="45"/>
        <end position="271"/>
    </location>
</feature>
<dbReference type="Pfam" id="PF02872">
    <property type="entry name" value="5_nucleotid_C"/>
    <property type="match status" value="1"/>
</dbReference>
<dbReference type="PRINTS" id="PR01607">
    <property type="entry name" value="APYRASEFAMLY"/>
</dbReference>
<name>A0A432YX86_9GAMM</name>
<dbReference type="Pfam" id="PF00149">
    <property type="entry name" value="Metallophos"/>
    <property type="match status" value="1"/>
</dbReference>
<dbReference type="PANTHER" id="PTHR11575:SF24">
    <property type="entry name" value="5'-NUCLEOTIDASE"/>
    <property type="match status" value="1"/>
</dbReference>
<gene>
    <name evidence="6" type="ORF">CWI73_03500</name>
</gene>
<dbReference type="PROSITE" id="PS51257">
    <property type="entry name" value="PROKAR_LIPOPROTEIN"/>
    <property type="match status" value="1"/>
</dbReference>
<keyword evidence="3" id="KW-0547">Nucleotide-binding</keyword>
<dbReference type="GO" id="GO:0000166">
    <property type="term" value="F:nucleotide binding"/>
    <property type="evidence" value="ECO:0007669"/>
    <property type="project" value="UniProtKB-KW"/>
</dbReference>
<keyword evidence="3" id="KW-0378">Hydrolase</keyword>
<comment type="caution">
    <text evidence="6">The sequence shown here is derived from an EMBL/GenBank/DDBJ whole genome shotgun (WGS) entry which is preliminary data.</text>
</comment>
<evidence type="ECO:0000313" key="7">
    <source>
        <dbReference type="Proteomes" id="UP000288361"/>
    </source>
</evidence>
<dbReference type="SUPFAM" id="SSF55816">
    <property type="entry name" value="5'-nucleotidase (syn. UDP-sugar hydrolase), C-terminal domain"/>
    <property type="match status" value="1"/>
</dbReference>
<dbReference type="PROSITE" id="PS00786">
    <property type="entry name" value="5_NUCLEOTIDASE_2"/>
    <property type="match status" value="1"/>
</dbReference>
<reference evidence="6 7" key="1">
    <citation type="journal article" date="2011" name="Front. Microbiol.">
        <title>Genomic signatures of strain selection and enhancement in Bacillus atrophaeus var. globigii, a historical biowarfare simulant.</title>
        <authorList>
            <person name="Gibbons H.S."/>
            <person name="Broomall S.M."/>
            <person name="McNew L.A."/>
            <person name="Daligault H."/>
            <person name="Chapman C."/>
            <person name="Bruce D."/>
            <person name="Karavis M."/>
            <person name="Krepps M."/>
            <person name="McGregor P.A."/>
            <person name="Hong C."/>
            <person name="Park K.H."/>
            <person name="Akmal A."/>
            <person name="Feldman A."/>
            <person name="Lin J.S."/>
            <person name="Chang W.E."/>
            <person name="Higgs B.W."/>
            <person name="Demirev P."/>
            <person name="Lindquist J."/>
            <person name="Liem A."/>
            <person name="Fochler E."/>
            <person name="Read T.D."/>
            <person name="Tapia R."/>
            <person name="Johnson S."/>
            <person name="Bishop-Lilly K.A."/>
            <person name="Detter C."/>
            <person name="Han C."/>
            <person name="Sozhamannan S."/>
            <person name="Rosenzweig C.N."/>
            <person name="Skowronski E.W."/>
        </authorList>
    </citation>
    <scope>NUCLEOTIDE SEQUENCE [LARGE SCALE GENOMIC DNA]</scope>
    <source>
        <strain evidence="6 7">TPS4-2</strain>
    </source>
</reference>
<evidence type="ECO:0000256" key="3">
    <source>
        <dbReference type="RuleBase" id="RU362119"/>
    </source>
</evidence>
<dbReference type="InterPro" id="IPR036907">
    <property type="entry name" value="5'-Nucleotdase_C_sf"/>
</dbReference>
<keyword evidence="2 3" id="KW-0732">Signal</keyword>
<evidence type="ECO:0000259" key="4">
    <source>
        <dbReference type="Pfam" id="PF00149"/>
    </source>
</evidence>
<dbReference type="GO" id="GO:0008768">
    <property type="term" value="F:UDP-sugar diphosphatase activity"/>
    <property type="evidence" value="ECO:0007669"/>
    <property type="project" value="TreeGrafter"/>
</dbReference>
<dbReference type="SUPFAM" id="SSF56300">
    <property type="entry name" value="Metallo-dependent phosphatases"/>
    <property type="match status" value="1"/>
</dbReference>
<dbReference type="GO" id="GO:0046872">
    <property type="term" value="F:metal ion binding"/>
    <property type="evidence" value="ECO:0007669"/>
    <property type="project" value="InterPro"/>
</dbReference>
<dbReference type="InterPro" id="IPR004843">
    <property type="entry name" value="Calcineurin-like_PHP"/>
</dbReference>
<evidence type="ECO:0000313" key="6">
    <source>
        <dbReference type="EMBL" id="RUO67933.1"/>
    </source>
</evidence>
<dbReference type="InterPro" id="IPR008334">
    <property type="entry name" value="5'-Nucleotdase_C"/>
</dbReference>
<protein>
    <submittedName>
        <fullName evidence="6">Bifunctional metallophosphatase/5'-nucleotidase</fullName>
    </submittedName>
</protein>
<dbReference type="GO" id="GO:0008253">
    <property type="term" value="F:5'-nucleotidase activity"/>
    <property type="evidence" value="ECO:0007669"/>
    <property type="project" value="TreeGrafter"/>
</dbReference>
<dbReference type="InterPro" id="IPR006146">
    <property type="entry name" value="5'-Nucleotdase_CS"/>
</dbReference>
<proteinExistence type="inferred from homology"/>
<dbReference type="Proteomes" id="UP000288361">
    <property type="component" value="Unassembled WGS sequence"/>
</dbReference>
<dbReference type="Gene3D" id="3.90.780.10">
    <property type="entry name" value="5'-Nucleotidase, C-terminal domain"/>
    <property type="match status" value="1"/>
</dbReference>
<evidence type="ECO:0000259" key="5">
    <source>
        <dbReference type="Pfam" id="PF02872"/>
    </source>
</evidence>
<evidence type="ECO:0000256" key="2">
    <source>
        <dbReference type="ARBA" id="ARBA00022729"/>
    </source>
</evidence>
<dbReference type="GO" id="GO:0009166">
    <property type="term" value="P:nucleotide catabolic process"/>
    <property type="evidence" value="ECO:0007669"/>
    <property type="project" value="InterPro"/>
</dbReference>
<feature type="chain" id="PRO_5018814491" evidence="3">
    <location>
        <begin position="21"/>
        <end position="604"/>
    </location>
</feature>
<feature type="signal peptide" evidence="3">
    <location>
        <begin position="1"/>
        <end position="20"/>
    </location>
</feature>
<dbReference type="EMBL" id="PIQA01000001">
    <property type="protein sequence ID" value="RUO67933.1"/>
    <property type="molecule type" value="Genomic_DNA"/>
</dbReference>
<sequence>MQVNKNKRLLSQLVRGAAIAFGSVALLSCASTPEQGPQNESFELTVLHVNDHHSTLDAKQQTLAWADQEWQVEAGGFPRVGAQIKALRTANDNVLTLHAGDAVTGSLYFTLFGSEADARMMNNVCFDAFTIGNHEFDTGDAGLAKFLQQLGTGQCQTAKLSANIKPEVGESPLTPDNEWQMFKPYTIVESGGEEVAIIGLTIASKTKKSSQPDRSTEFLDELETAQKYIAEVQRQGVEKIVLLTHIQYERDKELVKQLPGVDVIIGGDSHTLLGDFSEFGMTAAGPYPTELTNADGDKVCIAHAYQYSLVVGELKAEFDGDKIAACGGRPHYLLGEDIQVTDGIVTTYEPIKTALKESGVYSFVEPDAELQSILEDYRSKVDDFSAEVIADVPQQICSQQVDRNRRAGCAQVISSGAHRVVAEAFLHSVPEADFAIQNGGGVRSDISEGDFTVGDAFTVLPFANTLVKLELTGSEFKQAMEEALAYAVSDGGSQGAYPYGAGIRYSVDLTEETGSRVSNLEVWDKGSQSWQPMSARATYILVTNSFIAGGQDGWDTFYRVSERGRARNTGIDYAESLVNYARAQEVLQRPEEFATQSYTPVEAQ</sequence>
<dbReference type="GO" id="GO:0030288">
    <property type="term" value="C:outer membrane-bounded periplasmic space"/>
    <property type="evidence" value="ECO:0007669"/>
    <property type="project" value="TreeGrafter"/>
</dbReference>
<comment type="similarity">
    <text evidence="1 3">Belongs to the 5'-nucleotidase family.</text>
</comment>
<dbReference type="Gene3D" id="3.60.21.10">
    <property type="match status" value="1"/>
</dbReference>
<organism evidence="6 7">
    <name type="scientific">Idiomarina piscisalsi</name>
    <dbReference type="NCBI Taxonomy" id="1096243"/>
    <lineage>
        <taxon>Bacteria</taxon>
        <taxon>Pseudomonadati</taxon>
        <taxon>Pseudomonadota</taxon>
        <taxon>Gammaproteobacteria</taxon>
        <taxon>Alteromonadales</taxon>
        <taxon>Idiomarinaceae</taxon>
        <taxon>Idiomarina</taxon>
    </lineage>
</organism>
<dbReference type="AlphaFoldDB" id="A0A432YX86"/>
<evidence type="ECO:0000256" key="1">
    <source>
        <dbReference type="ARBA" id="ARBA00006654"/>
    </source>
</evidence>
<dbReference type="PANTHER" id="PTHR11575">
    <property type="entry name" value="5'-NUCLEOTIDASE-RELATED"/>
    <property type="match status" value="1"/>
</dbReference>
<feature type="domain" description="5'-Nucleotidase C-terminal" evidence="5">
    <location>
        <begin position="412"/>
        <end position="557"/>
    </location>
</feature>
<accession>A0A432YX86</accession>
<dbReference type="InterPro" id="IPR006179">
    <property type="entry name" value="5_nucleotidase/apyrase"/>
</dbReference>
<dbReference type="InterPro" id="IPR029052">
    <property type="entry name" value="Metallo-depent_PP-like"/>
</dbReference>